<comment type="caution">
    <text evidence="2">The sequence shown here is derived from an EMBL/GenBank/DDBJ whole genome shotgun (WGS) entry which is preliminary data.</text>
</comment>
<sequence>MRRPSAGRHAGAAHRTAPSARHLLIRLCTGRRQVHRCTSRNTVRPSAVLPRDAVYVYDVSCALARRLKMTRLGPWSHIVDSLRGCFPRTTRSTRKPATHASRACGDPPPTGTTRASSIWHIEWQTMRTILVSWSDSTLGQFQDQTWYVGFARAPGVCGLTGAPVRRGDAVFRPLVRGRVKLTNAPNMILATTIPHDNHNEPAGWAGTVN</sequence>
<name>A0A7Z0AY51_9BURK</name>
<dbReference type="AlphaFoldDB" id="A0A7Z0AY51"/>
<dbReference type="InterPro" id="IPR021769">
    <property type="entry name" value="DUF3331"/>
</dbReference>
<evidence type="ECO:0000313" key="3">
    <source>
        <dbReference type="Proteomes" id="UP000572540"/>
    </source>
</evidence>
<accession>A0A7Z0AY51</accession>
<feature type="region of interest" description="Disordered" evidence="1">
    <location>
        <begin position="90"/>
        <end position="111"/>
    </location>
</feature>
<protein>
    <recommendedName>
        <fullName evidence="4">DUF3331 domain-containing protein</fullName>
    </recommendedName>
</protein>
<gene>
    <name evidence="2" type="ORF">GGD41_001454</name>
</gene>
<dbReference type="Proteomes" id="UP000572540">
    <property type="component" value="Unassembled WGS sequence"/>
</dbReference>
<dbReference type="EMBL" id="JACCAU010000001">
    <property type="protein sequence ID" value="NYH14226.1"/>
    <property type="molecule type" value="Genomic_DNA"/>
</dbReference>
<evidence type="ECO:0008006" key="4">
    <source>
        <dbReference type="Google" id="ProtNLM"/>
    </source>
</evidence>
<proteinExistence type="predicted"/>
<organism evidence="2 3">
    <name type="scientific">Paraburkholderia bryophila</name>
    <dbReference type="NCBI Taxonomy" id="420952"/>
    <lineage>
        <taxon>Bacteria</taxon>
        <taxon>Pseudomonadati</taxon>
        <taxon>Pseudomonadota</taxon>
        <taxon>Betaproteobacteria</taxon>
        <taxon>Burkholderiales</taxon>
        <taxon>Burkholderiaceae</taxon>
        <taxon>Paraburkholderia</taxon>
    </lineage>
</organism>
<dbReference type="Pfam" id="PF11811">
    <property type="entry name" value="DUF3331"/>
    <property type="match status" value="1"/>
</dbReference>
<evidence type="ECO:0000313" key="2">
    <source>
        <dbReference type="EMBL" id="NYH14226.1"/>
    </source>
</evidence>
<reference evidence="2 3" key="1">
    <citation type="submission" date="2020-07" db="EMBL/GenBank/DDBJ databases">
        <title>Exploring microbial biodiversity for novel pathways involved in the catabolism of aromatic compounds derived from lignin.</title>
        <authorList>
            <person name="Elkins J."/>
        </authorList>
    </citation>
    <scope>NUCLEOTIDE SEQUENCE [LARGE SCALE GENOMIC DNA]</scope>
    <source>
        <strain evidence="2 3">H2C3B</strain>
    </source>
</reference>
<evidence type="ECO:0000256" key="1">
    <source>
        <dbReference type="SAM" id="MobiDB-lite"/>
    </source>
</evidence>